<protein>
    <recommendedName>
        <fullName evidence="11">Probable nicotinate-nucleotide pyrophosphorylase [carboxylating]</fullName>
        <ecNumber evidence="5">2.4.2.19</ecNumber>
    </recommendedName>
    <alternativeName>
        <fullName evidence="9">Quinolinate phosphoribosyltransferase [decarboxylating]</fullName>
    </alternativeName>
</protein>
<dbReference type="SUPFAM" id="SSF51690">
    <property type="entry name" value="Nicotinate/Quinolinate PRTase C-terminal domain-like"/>
    <property type="match status" value="1"/>
</dbReference>
<dbReference type="InterPro" id="IPR004393">
    <property type="entry name" value="NadC"/>
</dbReference>
<feature type="binding site" evidence="13">
    <location>
        <position position="153"/>
    </location>
    <ligand>
        <name>substrate</name>
    </ligand>
</feature>
<feature type="binding site" evidence="13">
    <location>
        <position position="193"/>
    </location>
    <ligand>
        <name>substrate</name>
    </ligand>
</feature>
<comment type="subunit">
    <text evidence="4">Hexamer formed by 3 homodimers.</text>
</comment>
<evidence type="ECO:0000256" key="6">
    <source>
        <dbReference type="ARBA" id="ARBA00022642"/>
    </source>
</evidence>
<evidence type="ECO:0000256" key="1">
    <source>
        <dbReference type="ARBA" id="ARBA00003237"/>
    </source>
</evidence>
<dbReference type="NCBIfam" id="TIGR00078">
    <property type="entry name" value="nadC"/>
    <property type="match status" value="1"/>
</dbReference>
<evidence type="ECO:0000313" key="16">
    <source>
        <dbReference type="EMBL" id="QAA33157.1"/>
    </source>
</evidence>
<feature type="binding site" evidence="13">
    <location>
        <position position="96"/>
    </location>
    <ligand>
        <name>substrate</name>
    </ligand>
</feature>
<dbReference type="SUPFAM" id="SSF54675">
    <property type="entry name" value="Nicotinate/Quinolinate PRTase N-terminal domain-like"/>
    <property type="match status" value="1"/>
</dbReference>
<comment type="similarity">
    <text evidence="3 12">Belongs to the NadC/ModD family.</text>
</comment>
<evidence type="ECO:0000256" key="4">
    <source>
        <dbReference type="ARBA" id="ARBA00011218"/>
    </source>
</evidence>
<dbReference type="GO" id="GO:0034213">
    <property type="term" value="P:quinolinate catabolic process"/>
    <property type="evidence" value="ECO:0007669"/>
    <property type="project" value="TreeGrafter"/>
</dbReference>
<keyword evidence="17" id="KW-1185">Reference proteome</keyword>
<evidence type="ECO:0000256" key="2">
    <source>
        <dbReference type="ARBA" id="ARBA00004893"/>
    </source>
</evidence>
<dbReference type="FunFam" id="3.20.20.70:FF:000030">
    <property type="entry name" value="Nicotinate-nucleotide pyrophosphorylase, carboxylating"/>
    <property type="match status" value="1"/>
</dbReference>
<dbReference type="InterPro" id="IPR002638">
    <property type="entry name" value="Quinolinate_PRibosylTrfase_C"/>
</dbReference>
<dbReference type="CDD" id="cd01572">
    <property type="entry name" value="QPRTase"/>
    <property type="match status" value="1"/>
</dbReference>
<dbReference type="AlphaFoldDB" id="A0A410DVT4"/>
<feature type="binding site" evidence="13">
    <location>
        <position position="214"/>
    </location>
    <ligand>
        <name>substrate</name>
    </ligand>
</feature>
<dbReference type="InterPro" id="IPR037128">
    <property type="entry name" value="Quinolinate_PRibosylTase_N_sf"/>
</dbReference>
<evidence type="ECO:0000259" key="15">
    <source>
        <dbReference type="Pfam" id="PF02749"/>
    </source>
</evidence>
<dbReference type="OrthoDB" id="9782546at2"/>
<dbReference type="RefSeq" id="WP_128213884.1">
    <property type="nucleotide sequence ID" value="NZ_CP025746.1"/>
</dbReference>
<organism evidence="16 17">
    <name type="scientific">Clostridium manihotivorum</name>
    <dbReference type="NCBI Taxonomy" id="2320868"/>
    <lineage>
        <taxon>Bacteria</taxon>
        <taxon>Bacillati</taxon>
        <taxon>Bacillota</taxon>
        <taxon>Clostridia</taxon>
        <taxon>Eubacteriales</taxon>
        <taxon>Clostridiaceae</taxon>
        <taxon>Clostridium</taxon>
    </lineage>
</organism>
<dbReference type="PANTHER" id="PTHR32179">
    <property type="entry name" value="NICOTINATE-NUCLEOTIDE PYROPHOSPHORYLASE [CARBOXYLATING]"/>
    <property type="match status" value="1"/>
</dbReference>
<keyword evidence="8 12" id="KW-0808">Transferase</keyword>
<keyword evidence="7 12" id="KW-0328">Glycosyltransferase</keyword>
<feature type="domain" description="Quinolinate phosphoribosyl transferase C-terminal" evidence="14">
    <location>
        <begin position="108"/>
        <end position="273"/>
    </location>
</feature>
<dbReference type="Gene3D" id="3.20.20.70">
    <property type="entry name" value="Aldolase class I"/>
    <property type="match status" value="1"/>
</dbReference>
<dbReference type="UniPathway" id="UPA00253">
    <property type="reaction ID" value="UER00331"/>
</dbReference>
<comment type="function">
    <text evidence="1">Involved in the catabolism of quinolinic acid (QA).</text>
</comment>
<sequence>MNWLLYDDILKSAIKEDAPYGDITTMAITKEAKYCTADLIVKEDGVIAGLEIFKRAFEILGPIDVEFFATDGEKVKRGQVIAKVSGNSDVVLTGERVALNFLQRMSGIATLTRRYVDQLEGTNTKLLDTRKTTPNMRIFEKYAVKVGGGTNHRLGLSDGVLIKDNHIAAAGGIKNAVALVKNEVPFVRKIEVEVETIAELYEALEAKADIIMLDNMDIETMKQAVEIVNKQALTEASGNITIENIREVALTGVDYISSGALTHSFNILDLSLKNLKLH</sequence>
<comment type="catalytic activity">
    <reaction evidence="10">
        <text>nicotinate beta-D-ribonucleotide + CO2 + diphosphate = quinolinate + 5-phospho-alpha-D-ribose 1-diphosphate + 2 H(+)</text>
        <dbReference type="Rhea" id="RHEA:12733"/>
        <dbReference type="ChEBI" id="CHEBI:15378"/>
        <dbReference type="ChEBI" id="CHEBI:16526"/>
        <dbReference type="ChEBI" id="CHEBI:29959"/>
        <dbReference type="ChEBI" id="CHEBI:33019"/>
        <dbReference type="ChEBI" id="CHEBI:57502"/>
        <dbReference type="ChEBI" id="CHEBI:58017"/>
        <dbReference type="EC" id="2.4.2.19"/>
    </reaction>
</comment>
<dbReference type="KEGG" id="cmah:C1I91_16775"/>
<dbReference type="PANTHER" id="PTHR32179:SF3">
    <property type="entry name" value="NICOTINATE-NUCLEOTIDE PYROPHOSPHORYLASE [CARBOXYLATING]"/>
    <property type="match status" value="1"/>
</dbReference>
<feature type="binding site" evidence="13">
    <location>
        <begin position="237"/>
        <end position="239"/>
    </location>
    <ligand>
        <name>substrate</name>
    </ligand>
</feature>
<evidence type="ECO:0000256" key="7">
    <source>
        <dbReference type="ARBA" id="ARBA00022676"/>
    </source>
</evidence>
<dbReference type="Proteomes" id="UP000286268">
    <property type="component" value="Chromosome"/>
</dbReference>
<feature type="binding site" evidence="13">
    <location>
        <begin position="258"/>
        <end position="260"/>
    </location>
    <ligand>
        <name>substrate</name>
    </ligand>
</feature>
<evidence type="ECO:0000256" key="8">
    <source>
        <dbReference type="ARBA" id="ARBA00022679"/>
    </source>
</evidence>
<dbReference type="GO" id="GO:0004514">
    <property type="term" value="F:nicotinate-nucleotide diphosphorylase (carboxylating) activity"/>
    <property type="evidence" value="ECO:0007669"/>
    <property type="project" value="UniProtKB-EC"/>
</dbReference>
<evidence type="ECO:0000313" key="17">
    <source>
        <dbReference type="Proteomes" id="UP000286268"/>
    </source>
</evidence>
<dbReference type="InterPro" id="IPR022412">
    <property type="entry name" value="Quinolinate_PRibosylTrfase_N"/>
</dbReference>
<evidence type="ECO:0000256" key="10">
    <source>
        <dbReference type="ARBA" id="ARBA00047445"/>
    </source>
</evidence>
<feature type="binding site" evidence="13">
    <location>
        <begin position="129"/>
        <end position="131"/>
    </location>
    <ligand>
        <name>substrate</name>
    </ligand>
</feature>
<proteinExistence type="inferred from homology"/>
<evidence type="ECO:0000256" key="11">
    <source>
        <dbReference type="ARBA" id="ARBA00069173"/>
    </source>
</evidence>
<dbReference type="InterPro" id="IPR027277">
    <property type="entry name" value="NadC/ModD"/>
</dbReference>
<evidence type="ECO:0000256" key="12">
    <source>
        <dbReference type="PIRNR" id="PIRNR006250"/>
    </source>
</evidence>
<evidence type="ECO:0000256" key="5">
    <source>
        <dbReference type="ARBA" id="ARBA00011944"/>
    </source>
</evidence>
<dbReference type="Pfam" id="PF01729">
    <property type="entry name" value="QRPTase_C"/>
    <property type="match status" value="1"/>
</dbReference>
<feature type="domain" description="Quinolinate phosphoribosyl transferase N-terminal" evidence="15">
    <location>
        <begin position="22"/>
        <end position="106"/>
    </location>
</feature>
<dbReference type="Gene3D" id="3.90.1170.20">
    <property type="entry name" value="Quinolinate phosphoribosyl transferase, N-terminal domain"/>
    <property type="match status" value="1"/>
</dbReference>
<keyword evidence="6" id="KW-0662">Pyridine nucleotide biosynthesis</keyword>
<evidence type="ECO:0000256" key="3">
    <source>
        <dbReference type="ARBA" id="ARBA00009400"/>
    </source>
</evidence>
<dbReference type="EC" id="2.4.2.19" evidence="5"/>
<dbReference type="InterPro" id="IPR036068">
    <property type="entry name" value="Nicotinate_pribotase-like_C"/>
</dbReference>
<comment type="pathway">
    <text evidence="2">Cofactor biosynthesis; NAD(+) biosynthesis; nicotinate D-ribonucleotide from quinolinate: step 1/1.</text>
</comment>
<dbReference type="GO" id="GO:0009435">
    <property type="term" value="P:NAD+ biosynthetic process"/>
    <property type="evidence" value="ECO:0007669"/>
    <property type="project" value="UniProtKB-UniPathway"/>
</dbReference>
<dbReference type="InterPro" id="IPR013785">
    <property type="entry name" value="Aldolase_TIM"/>
</dbReference>
<dbReference type="PIRSF" id="PIRSF006250">
    <property type="entry name" value="NadC_ModD"/>
    <property type="match status" value="1"/>
</dbReference>
<dbReference type="GO" id="GO:0005737">
    <property type="term" value="C:cytoplasm"/>
    <property type="evidence" value="ECO:0007669"/>
    <property type="project" value="TreeGrafter"/>
</dbReference>
<name>A0A410DVT4_9CLOT</name>
<feature type="binding site" evidence="13">
    <location>
        <position position="163"/>
    </location>
    <ligand>
        <name>substrate</name>
    </ligand>
</feature>
<evidence type="ECO:0000259" key="14">
    <source>
        <dbReference type="Pfam" id="PF01729"/>
    </source>
</evidence>
<reference evidence="16 17" key="1">
    <citation type="submission" date="2018-01" db="EMBL/GenBank/DDBJ databases">
        <title>Genome Sequencing and Assembly of Anaerobacter polyendosporus strain CT4.</title>
        <authorList>
            <person name="Tachaapaikoon C."/>
            <person name="Sutheeworapong S."/>
            <person name="Jenjaroenpun P."/>
            <person name="Wongsurawat T."/>
            <person name="Nookeaw I."/>
            <person name="Cheawchanlertfa P."/>
            <person name="Kosugi A."/>
            <person name="Cheevadhanarak S."/>
            <person name="Ratanakhanokchai K."/>
        </authorList>
    </citation>
    <scope>NUCLEOTIDE SEQUENCE [LARGE SCALE GENOMIC DNA]</scope>
    <source>
        <strain evidence="16 17">CT4</strain>
    </source>
</reference>
<dbReference type="Pfam" id="PF02749">
    <property type="entry name" value="QRPTase_N"/>
    <property type="match status" value="1"/>
</dbReference>
<gene>
    <name evidence="16" type="primary">nadC</name>
    <name evidence="16" type="ORF">C1I91_16775</name>
</gene>
<accession>A0A410DVT4</accession>
<evidence type="ECO:0000256" key="13">
    <source>
        <dbReference type="PIRSR" id="PIRSR006250-1"/>
    </source>
</evidence>
<dbReference type="FunFam" id="3.90.1170.20:FF:000001">
    <property type="entry name" value="Nicotinate-nucleotide diphosphorylase (Carboxylating)"/>
    <property type="match status" value="1"/>
</dbReference>
<dbReference type="EMBL" id="CP025746">
    <property type="protein sequence ID" value="QAA33157.1"/>
    <property type="molecule type" value="Genomic_DNA"/>
</dbReference>
<evidence type="ECO:0000256" key="9">
    <source>
        <dbReference type="ARBA" id="ARBA00033102"/>
    </source>
</evidence>